<sequence length="132" mass="14626">MGDSEALGICISLHDAVVDSFKFDPARARLEIVTWRKIENDSLRCYQLIISGIRDVKGVEKAQAAIDRVLVKAKRSSLGFRIDEFNCKKQPTSQHGKAFVVNLTIDHLAPIVVECAKCTLQNVGSELLAFQP</sequence>
<keyword evidence="2" id="KW-1185">Reference proteome</keyword>
<dbReference type="AlphaFoldDB" id="A0A7Y7PSM6"/>
<dbReference type="RefSeq" id="WP_176910102.1">
    <property type="nucleotide sequence ID" value="NZ_JABKAU010000057.1"/>
</dbReference>
<dbReference type="EMBL" id="JABKAU010000057">
    <property type="protein sequence ID" value="NVO33294.1"/>
    <property type="molecule type" value="Genomic_DNA"/>
</dbReference>
<evidence type="ECO:0000313" key="2">
    <source>
        <dbReference type="Proteomes" id="UP000565521"/>
    </source>
</evidence>
<organism evidence="1 2">
    <name type="scientific">Hymenobacter lapidiphilus</name>
    <dbReference type="NCBI Taxonomy" id="2608003"/>
    <lineage>
        <taxon>Bacteria</taxon>
        <taxon>Pseudomonadati</taxon>
        <taxon>Bacteroidota</taxon>
        <taxon>Cytophagia</taxon>
        <taxon>Cytophagales</taxon>
        <taxon>Hymenobacteraceae</taxon>
        <taxon>Hymenobacter</taxon>
    </lineage>
</organism>
<dbReference type="Proteomes" id="UP000565521">
    <property type="component" value="Unassembled WGS sequence"/>
</dbReference>
<reference evidence="1 2" key="1">
    <citation type="submission" date="2020-05" db="EMBL/GenBank/DDBJ databases">
        <title>Hymenobacter terrestris sp. nov. and Hymenobacter lapidiphilus sp. nov., isolated from regoliths in Antarctica.</title>
        <authorList>
            <person name="Sedlacek I."/>
            <person name="Pantucek R."/>
            <person name="Zeman M."/>
            <person name="Holochova P."/>
            <person name="Kralova S."/>
            <person name="Stankova E."/>
            <person name="Sedo O."/>
            <person name="Micenkova L."/>
            <person name="Svec P."/>
            <person name="Gupta V."/>
            <person name="Sood U."/>
            <person name="Korpole U.S."/>
            <person name="Lal R."/>
        </authorList>
    </citation>
    <scope>NUCLEOTIDE SEQUENCE [LARGE SCALE GENOMIC DNA]</scope>
    <source>
        <strain evidence="1 2">P5342</strain>
    </source>
</reference>
<evidence type="ECO:0000313" key="1">
    <source>
        <dbReference type="EMBL" id="NVO33294.1"/>
    </source>
</evidence>
<name>A0A7Y7PSM6_9BACT</name>
<gene>
    <name evidence="1" type="ORF">HW554_18965</name>
</gene>
<proteinExistence type="predicted"/>
<comment type="caution">
    <text evidence="1">The sequence shown here is derived from an EMBL/GenBank/DDBJ whole genome shotgun (WGS) entry which is preliminary data.</text>
</comment>
<protein>
    <submittedName>
        <fullName evidence="1">Uncharacterized protein</fullName>
    </submittedName>
</protein>
<accession>A0A7Y7PSM6</accession>